<dbReference type="GO" id="GO:0004523">
    <property type="term" value="F:RNA-DNA hybrid ribonuclease activity"/>
    <property type="evidence" value="ECO:0007669"/>
    <property type="project" value="UniProtKB-EC"/>
</dbReference>
<evidence type="ECO:0000256" key="6">
    <source>
        <dbReference type="ARBA" id="ARBA00022759"/>
    </source>
</evidence>
<evidence type="ECO:0000259" key="8">
    <source>
        <dbReference type="PROSITE" id="PS50879"/>
    </source>
</evidence>
<evidence type="ECO:0000313" key="9">
    <source>
        <dbReference type="EMBL" id="MBW0498140.1"/>
    </source>
</evidence>
<dbReference type="PROSITE" id="PS50879">
    <property type="entry name" value="RNASE_H_1"/>
    <property type="match status" value="1"/>
</dbReference>
<evidence type="ECO:0000313" key="10">
    <source>
        <dbReference type="Proteomes" id="UP000765509"/>
    </source>
</evidence>
<dbReference type="GO" id="GO:0043137">
    <property type="term" value="P:DNA replication, removal of RNA primer"/>
    <property type="evidence" value="ECO:0007669"/>
    <property type="project" value="TreeGrafter"/>
</dbReference>
<dbReference type="EC" id="3.1.26.4" evidence="3"/>
<evidence type="ECO:0000256" key="7">
    <source>
        <dbReference type="ARBA" id="ARBA00022801"/>
    </source>
</evidence>
<comment type="caution">
    <text evidence="9">The sequence shown here is derived from an EMBL/GenBank/DDBJ whole genome shotgun (WGS) entry which is preliminary data.</text>
</comment>
<keyword evidence="5" id="KW-0479">Metal-binding</keyword>
<dbReference type="CDD" id="cd09276">
    <property type="entry name" value="Rnase_HI_RT_non_LTR"/>
    <property type="match status" value="1"/>
</dbReference>
<feature type="domain" description="RNase H type-1" evidence="8">
    <location>
        <begin position="78"/>
        <end position="217"/>
    </location>
</feature>
<sequence length="358" mass="39873">MAEMIRRELWSKPISHPSPLNLIICKEELKGSHHSNCETILPLPIPPWAPPITQTANISLTKEQAREIILDQIKDELTNDTLVLFSDGSLLHQKGGGAAAILVNTGQSKMTYIGKDTLITNFEAELTALLLCQDLICNHIATHGHPTAVAIFSDNQAALSGAALPRKRSVAQKLQLKLYTDLNHWTKLFPVHLYWCPGHVGIPENEKVDALAKLAAESQEILTYTIKTISLSILKQLTLTALINKKPTLEEATCIGFKTPSKLITRALNLLEKGPAATIHQLRTGHVPLNNYLYRIKRADSPTCQHCDKRETPFHYLIQCPAFTDQQKQFTKDLKSSRIRLNPLSLKSILDSPLPTPY</sequence>
<dbReference type="InterPro" id="IPR036397">
    <property type="entry name" value="RNaseH_sf"/>
</dbReference>
<organism evidence="9 10">
    <name type="scientific">Austropuccinia psidii MF-1</name>
    <dbReference type="NCBI Taxonomy" id="1389203"/>
    <lineage>
        <taxon>Eukaryota</taxon>
        <taxon>Fungi</taxon>
        <taxon>Dikarya</taxon>
        <taxon>Basidiomycota</taxon>
        <taxon>Pucciniomycotina</taxon>
        <taxon>Pucciniomycetes</taxon>
        <taxon>Pucciniales</taxon>
        <taxon>Sphaerophragmiaceae</taxon>
        <taxon>Austropuccinia</taxon>
    </lineage>
</organism>
<evidence type="ECO:0000256" key="1">
    <source>
        <dbReference type="ARBA" id="ARBA00000077"/>
    </source>
</evidence>
<evidence type="ECO:0000256" key="2">
    <source>
        <dbReference type="ARBA" id="ARBA00005300"/>
    </source>
</evidence>
<dbReference type="InterPro" id="IPR002156">
    <property type="entry name" value="RNaseH_domain"/>
</dbReference>
<evidence type="ECO:0000256" key="5">
    <source>
        <dbReference type="ARBA" id="ARBA00022723"/>
    </source>
</evidence>
<dbReference type="InterPro" id="IPR012337">
    <property type="entry name" value="RNaseH-like_sf"/>
</dbReference>
<dbReference type="PANTHER" id="PTHR10642">
    <property type="entry name" value="RIBONUCLEASE H1"/>
    <property type="match status" value="1"/>
</dbReference>
<dbReference type="InterPro" id="IPR050092">
    <property type="entry name" value="RNase_H"/>
</dbReference>
<dbReference type="SUPFAM" id="SSF53098">
    <property type="entry name" value="Ribonuclease H-like"/>
    <property type="match status" value="1"/>
</dbReference>
<dbReference type="Gene3D" id="3.30.420.10">
    <property type="entry name" value="Ribonuclease H-like superfamily/Ribonuclease H"/>
    <property type="match status" value="1"/>
</dbReference>
<comment type="catalytic activity">
    <reaction evidence="1">
        <text>Endonucleolytic cleavage to 5'-phosphomonoester.</text>
        <dbReference type="EC" id="3.1.26.4"/>
    </reaction>
</comment>
<dbReference type="GO" id="GO:0003676">
    <property type="term" value="F:nucleic acid binding"/>
    <property type="evidence" value="ECO:0007669"/>
    <property type="project" value="InterPro"/>
</dbReference>
<comment type="similarity">
    <text evidence="2">Belongs to the RNase H family.</text>
</comment>
<dbReference type="Pfam" id="PF00075">
    <property type="entry name" value="RNase_H"/>
    <property type="match status" value="1"/>
</dbReference>
<evidence type="ECO:0000256" key="4">
    <source>
        <dbReference type="ARBA" id="ARBA00022722"/>
    </source>
</evidence>
<gene>
    <name evidence="9" type="ORF">O181_037855</name>
</gene>
<proteinExistence type="inferred from homology"/>
<dbReference type="GO" id="GO:0046872">
    <property type="term" value="F:metal ion binding"/>
    <property type="evidence" value="ECO:0007669"/>
    <property type="project" value="UniProtKB-KW"/>
</dbReference>
<dbReference type="EMBL" id="AVOT02014580">
    <property type="protein sequence ID" value="MBW0498140.1"/>
    <property type="molecule type" value="Genomic_DNA"/>
</dbReference>
<keyword evidence="4" id="KW-0540">Nuclease</keyword>
<keyword evidence="10" id="KW-1185">Reference proteome</keyword>
<evidence type="ECO:0000256" key="3">
    <source>
        <dbReference type="ARBA" id="ARBA00012180"/>
    </source>
</evidence>
<reference evidence="9" key="1">
    <citation type="submission" date="2021-03" db="EMBL/GenBank/DDBJ databases">
        <title>Draft genome sequence of rust myrtle Austropuccinia psidii MF-1, a brazilian biotype.</title>
        <authorList>
            <person name="Quecine M.C."/>
            <person name="Pachon D.M.R."/>
            <person name="Bonatelli M.L."/>
            <person name="Correr F.H."/>
            <person name="Franceschini L.M."/>
            <person name="Leite T.F."/>
            <person name="Margarido G.R.A."/>
            <person name="Almeida C.A."/>
            <person name="Ferrarezi J.A."/>
            <person name="Labate C.A."/>
        </authorList>
    </citation>
    <scope>NUCLEOTIDE SEQUENCE</scope>
    <source>
        <strain evidence="9">MF-1</strain>
    </source>
</reference>
<protein>
    <recommendedName>
        <fullName evidence="3">ribonuclease H</fullName>
        <ecNumber evidence="3">3.1.26.4</ecNumber>
    </recommendedName>
</protein>
<dbReference type="PANTHER" id="PTHR10642:SF26">
    <property type="entry name" value="RIBONUCLEASE H1"/>
    <property type="match status" value="1"/>
</dbReference>
<dbReference type="AlphaFoldDB" id="A0A9Q3DBT9"/>
<keyword evidence="6" id="KW-0255">Endonuclease</keyword>
<dbReference type="OrthoDB" id="421040at2759"/>
<name>A0A9Q3DBT9_9BASI</name>
<accession>A0A9Q3DBT9</accession>
<dbReference type="Proteomes" id="UP000765509">
    <property type="component" value="Unassembled WGS sequence"/>
</dbReference>
<keyword evidence="7" id="KW-0378">Hydrolase</keyword>